<dbReference type="SUPFAM" id="SSF54534">
    <property type="entry name" value="FKBP-like"/>
    <property type="match status" value="1"/>
</dbReference>
<feature type="compositionally biased region" description="Polar residues" evidence="5">
    <location>
        <begin position="29"/>
        <end position="39"/>
    </location>
</feature>
<dbReference type="Gene3D" id="3.10.50.40">
    <property type="match status" value="1"/>
</dbReference>
<sequence>MRRSHPLSIALAAFAALTLLTACTSQPESLATSAPSQSDPAAFPAVSGDAGAEPVISTPSGTPPTELMTRDLITGSGPAATPESTVTVNYVGLSWSDGAIFDSSWKRGTPAEFSLTQVISGWAQGLTGAQVGTRREIIIPPTLGYGETGQGSIKPNETLVFVVDILGVK</sequence>
<keyword evidence="4" id="KW-0413">Isomerase</keyword>
<evidence type="ECO:0000256" key="3">
    <source>
        <dbReference type="ARBA" id="ARBA00023110"/>
    </source>
</evidence>
<organism evidence="7">
    <name type="scientific">freshwater metagenome</name>
    <dbReference type="NCBI Taxonomy" id="449393"/>
    <lineage>
        <taxon>unclassified sequences</taxon>
        <taxon>metagenomes</taxon>
        <taxon>ecological metagenomes</taxon>
    </lineage>
</organism>
<evidence type="ECO:0000313" key="7">
    <source>
        <dbReference type="EMBL" id="CAB4695091.1"/>
    </source>
</evidence>
<dbReference type="InterPro" id="IPR001179">
    <property type="entry name" value="PPIase_FKBP_dom"/>
</dbReference>
<accession>A0A6J6P6P0</accession>
<feature type="domain" description="PPIase FKBP-type" evidence="6">
    <location>
        <begin position="83"/>
        <end position="169"/>
    </location>
</feature>
<dbReference type="EMBL" id="CAEZXW010000009">
    <property type="protein sequence ID" value="CAB4695091.1"/>
    <property type="molecule type" value="Genomic_DNA"/>
</dbReference>
<dbReference type="InterPro" id="IPR046357">
    <property type="entry name" value="PPIase_dom_sf"/>
</dbReference>
<evidence type="ECO:0000259" key="6">
    <source>
        <dbReference type="PROSITE" id="PS50059"/>
    </source>
</evidence>
<evidence type="ECO:0000256" key="4">
    <source>
        <dbReference type="ARBA" id="ARBA00023235"/>
    </source>
</evidence>
<dbReference type="PANTHER" id="PTHR43811">
    <property type="entry name" value="FKBP-TYPE PEPTIDYL-PROLYL CIS-TRANS ISOMERASE FKPA"/>
    <property type="match status" value="1"/>
</dbReference>
<name>A0A6J6P6P0_9ZZZZ</name>
<keyword evidence="3" id="KW-0697">Rotamase</keyword>
<reference evidence="7" key="1">
    <citation type="submission" date="2020-05" db="EMBL/GenBank/DDBJ databases">
        <authorList>
            <person name="Chiriac C."/>
            <person name="Salcher M."/>
            <person name="Ghai R."/>
            <person name="Kavagutti S V."/>
        </authorList>
    </citation>
    <scope>NUCLEOTIDE SEQUENCE</scope>
</reference>
<feature type="region of interest" description="Disordered" evidence="5">
    <location>
        <begin position="29"/>
        <end position="65"/>
    </location>
</feature>
<dbReference type="EC" id="5.2.1.8" evidence="2"/>
<comment type="catalytic activity">
    <reaction evidence="1">
        <text>[protein]-peptidylproline (omega=180) = [protein]-peptidylproline (omega=0)</text>
        <dbReference type="Rhea" id="RHEA:16237"/>
        <dbReference type="Rhea" id="RHEA-COMP:10747"/>
        <dbReference type="Rhea" id="RHEA-COMP:10748"/>
        <dbReference type="ChEBI" id="CHEBI:83833"/>
        <dbReference type="ChEBI" id="CHEBI:83834"/>
        <dbReference type="EC" id="5.2.1.8"/>
    </reaction>
</comment>
<dbReference type="PROSITE" id="PS51257">
    <property type="entry name" value="PROKAR_LIPOPROTEIN"/>
    <property type="match status" value="1"/>
</dbReference>
<dbReference type="GO" id="GO:0003755">
    <property type="term" value="F:peptidyl-prolyl cis-trans isomerase activity"/>
    <property type="evidence" value="ECO:0007669"/>
    <property type="project" value="UniProtKB-KW"/>
</dbReference>
<evidence type="ECO:0000256" key="2">
    <source>
        <dbReference type="ARBA" id="ARBA00013194"/>
    </source>
</evidence>
<dbReference type="PANTHER" id="PTHR43811:SF23">
    <property type="entry name" value="FKBP-TYPE 22 KDA PEPTIDYL-PROLYL CIS-TRANS ISOMERASE"/>
    <property type="match status" value="1"/>
</dbReference>
<gene>
    <name evidence="7" type="ORF">UFOPK2593_00285</name>
</gene>
<evidence type="ECO:0000256" key="1">
    <source>
        <dbReference type="ARBA" id="ARBA00000971"/>
    </source>
</evidence>
<proteinExistence type="predicted"/>
<protein>
    <recommendedName>
        <fullName evidence="2">peptidylprolyl isomerase</fullName>
        <ecNumber evidence="2">5.2.1.8</ecNumber>
    </recommendedName>
</protein>
<evidence type="ECO:0000256" key="5">
    <source>
        <dbReference type="SAM" id="MobiDB-lite"/>
    </source>
</evidence>
<dbReference type="AlphaFoldDB" id="A0A6J6P6P0"/>
<dbReference type="PROSITE" id="PS50059">
    <property type="entry name" value="FKBP_PPIASE"/>
    <property type="match status" value="1"/>
</dbReference>
<dbReference type="Pfam" id="PF00254">
    <property type="entry name" value="FKBP_C"/>
    <property type="match status" value="1"/>
</dbReference>